<dbReference type="SMART" id="SM00192">
    <property type="entry name" value="LDLa"/>
    <property type="match status" value="5"/>
</dbReference>
<feature type="disulfide bond" evidence="13">
    <location>
        <begin position="261"/>
        <end position="279"/>
    </location>
</feature>
<evidence type="ECO:0000313" key="18">
    <source>
        <dbReference type="Proteomes" id="UP000504617"/>
    </source>
</evidence>
<evidence type="ECO:0000256" key="10">
    <source>
        <dbReference type="ARBA" id="ARBA00023136"/>
    </source>
</evidence>
<comment type="caution">
    <text evidence="13">Lacks conserved residue(s) required for the propagation of feature annotation.</text>
</comment>
<feature type="signal peptide" evidence="15">
    <location>
        <begin position="1"/>
        <end position="25"/>
    </location>
</feature>
<accession>A0A6I9Y2V5</accession>
<dbReference type="PROSITE" id="PS50068">
    <property type="entry name" value="LDLRA_2"/>
    <property type="match status" value="5"/>
</dbReference>
<evidence type="ECO:0000256" key="5">
    <source>
        <dbReference type="ARBA" id="ARBA00022692"/>
    </source>
</evidence>
<dbReference type="Pfam" id="PF13359">
    <property type="entry name" value="DDE_Tnp_4"/>
    <property type="match status" value="1"/>
</dbReference>
<reference evidence="19" key="1">
    <citation type="submission" date="2025-08" db="UniProtKB">
        <authorList>
            <consortium name="RefSeq"/>
        </authorList>
    </citation>
    <scope>IDENTIFICATION</scope>
</reference>
<comment type="subcellular location">
    <subcellularLocation>
        <location evidence="3">Endomembrane system</location>
    </subcellularLocation>
    <subcellularLocation>
        <location evidence="2">Membrane</location>
        <topology evidence="2">Single-pass membrane protein</topology>
    </subcellularLocation>
</comment>
<feature type="chain" id="PRO_5026833670" evidence="15">
    <location>
        <begin position="26"/>
        <end position="1066"/>
    </location>
</feature>
<dbReference type="PROSITE" id="PS50835">
    <property type="entry name" value="IG_LIKE"/>
    <property type="match status" value="1"/>
</dbReference>
<dbReference type="InterPro" id="IPR023415">
    <property type="entry name" value="LDLR_class-A_CS"/>
</dbReference>
<evidence type="ECO:0000256" key="6">
    <source>
        <dbReference type="ARBA" id="ARBA00022723"/>
    </source>
</evidence>
<dbReference type="FunFam" id="4.10.400.10:FF:000034">
    <property type="entry name" value="Low-density lipoprotein receptor-related protein 2"/>
    <property type="match status" value="1"/>
</dbReference>
<feature type="compositionally biased region" description="Low complexity" evidence="14">
    <location>
        <begin position="296"/>
        <end position="312"/>
    </location>
</feature>
<evidence type="ECO:0000256" key="12">
    <source>
        <dbReference type="ARBA" id="ARBA00023180"/>
    </source>
</evidence>
<keyword evidence="4" id="KW-0245">EGF-like domain</keyword>
<feature type="disulfide bond" evidence="13">
    <location>
        <begin position="347"/>
        <end position="365"/>
    </location>
</feature>
<dbReference type="InterPro" id="IPR002172">
    <property type="entry name" value="LDrepeatLR_classA_rpt"/>
</dbReference>
<evidence type="ECO:0000259" key="16">
    <source>
        <dbReference type="PROSITE" id="PS50024"/>
    </source>
</evidence>
<feature type="domain" description="SEA" evidence="16">
    <location>
        <begin position="93"/>
        <end position="204"/>
    </location>
</feature>
<dbReference type="Pfam" id="PF00057">
    <property type="entry name" value="Ldl_recept_a"/>
    <property type="match status" value="5"/>
</dbReference>
<dbReference type="FunFam" id="2.60.40.10:FF:000349">
    <property type="entry name" value="Basement membrane-specific heparan sulfate proteoglycan core protein"/>
    <property type="match status" value="1"/>
</dbReference>
<dbReference type="InterPro" id="IPR007110">
    <property type="entry name" value="Ig-like_dom"/>
</dbReference>
<dbReference type="Gene3D" id="4.10.400.10">
    <property type="entry name" value="Low-density Lipoprotein Receptor"/>
    <property type="match status" value="5"/>
</dbReference>
<keyword evidence="6" id="KW-0479">Metal-binding</keyword>
<feature type="disulfide bond" evidence="13">
    <location>
        <begin position="443"/>
        <end position="458"/>
    </location>
</feature>
<dbReference type="CDD" id="cd00112">
    <property type="entry name" value="LDLa"/>
    <property type="match status" value="5"/>
</dbReference>
<dbReference type="FunFam" id="4.10.400.10:FF:000062">
    <property type="entry name" value="Terribly reduced optic lobes, isoform AI"/>
    <property type="match status" value="1"/>
</dbReference>
<dbReference type="Gene3D" id="2.60.40.10">
    <property type="entry name" value="Immunoglobulins"/>
    <property type="match status" value="1"/>
</dbReference>
<dbReference type="InterPro" id="IPR000082">
    <property type="entry name" value="SEA_dom"/>
</dbReference>
<evidence type="ECO:0000259" key="17">
    <source>
        <dbReference type="PROSITE" id="PS50835"/>
    </source>
</evidence>
<evidence type="ECO:0000256" key="8">
    <source>
        <dbReference type="ARBA" id="ARBA00022737"/>
    </source>
</evidence>
<dbReference type="Pfam" id="PF07679">
    <property type="entry name" value="I-set"/>
    <property type="match status" value="1"/>
</dbReference>
<evidence type="ECO:0000256" key="15">
    <source>
        <dbReference type="SAM" id="SignalP"/>
    </source>
</evidence>
<evidence type="ECO:0000256" key="2">
    <source>
        <dbReference type="ARBA" id="ARBA00004167"/>
    </source>
</evidence>
<dbReference type="InterPro" id="IPR003598">
    <property type="entry name" value="Ig_sub2"/>
</dbReference>
<protein>
    <submittedName>
        <fullName evidence="19">Basement membrane-specific heparan sulfate proteoglycan core protein-like</fullName>
    </submittedName>
</protein>
<feature type="disulfide bond" evidence="13">
    <location>
        <begin position="254"/>
        <end position="266"/>
    </location>
</feature>
<feature type="domain" description="Ig-like" evidence="17">
    <location>
        <begin position="461"/>
        <end position="538"/>
    </location>
</feature>
<dbReference type="GeneID" id="106548174"/>
<dbReference type="FunFam" id="4.10.400.10:FF:000088">
    <property type="entry name" value="Heparan sulfate proteoglycan 2"/>
    <property type="match status" value="1"/>
</dbReference>
<gene>
    <name evidence="19" type="primary">LOC106548174</name>
</gene>
<dbReference type="OrthoDB" id="1912480at2759"/>
<evidence type="ECO:0000256" key="11">
    <source>
        <dbReference type="ARBA" id="ARBA00023157"/>
    </source>
</evidence>
<dbReference type="SMART" id="SM00408">
    <property type="entry name" value="IGc2"/>
    <property type="match status" value="1"/>
</dbReference>
<dbReference type="InterPro" id="IPR036055">
    <property type="entry name" value="LDL_receptor-like_sf"/>
</dbReference>
<keyword evidence="10" id="KW-0472">Membrane</keyword>
<evidence type="ECO:0000256" key="7">
    <source>
        <dbReference type="ARBA" id="ARBA00022729"/>
    </source>
</evidence>
<dbReference type="CDD" id="cd05743">
    <property type="entry name" value="Ig_Perlecan_like"/>
    <property type="match status" value="1"/>
</dbReference>
<feature type="disulfide bond" evidence="13">
    <location>
        <begin position="359"/>
        <end position="374"/>
    </location>
</feature>
<evidence type="ECO:0000256" key="1">
    <source>
        <dbReference type="ARBA" id="ARBA00001968"/>
    </source>
</evidence>
<dbReference type="GO" id="GO:0005737">
    <property type="term" value="C:cytoplasm"/>
    <property type="evidence" value="ECO:0007669"/>
    <property type="project" value="UniProtKB-ARBA"/>
</dbReference>
<keyword evidence="7 15" id="KW-0732">Signal</keyword>
<feature type="disulfide bond" evidence="13">
    <location>
        <begin position="380"/>
        <end position="392"/>
    </location>
</feature>
<dbReference type="Proteomes" id="UP000504617">
    <property type="component" value="Unplaced"/>
</dbReference>
<dbReference type="AlphaFoldDB" id="A0A6I9Y2V5"/>
<dbReference type="InterPro" id="IPR013783">
    <property type="entry name" value="Ig-like_fold"/>
</dbReference>
<feature type="disulfide bond" evidence="13">
    <location>
        <begin position="399"/>
        <end position="414"/>
    </location>
</feature>
<evidence type="ECO:0000256" key="3">
    <source>
        <dbReference type="ARBA" id="ARBA00004308"/>
    </source>
</evidence>
<keyword evidence="5" id="KW-0812">Transmembrane</keyword>
<dbReference type="SMART" id="SM00200">
    <property type="entry name" value="SEA"/>
    <property type="match status" value="1"/>
</dbReference>
<feature type="disulfide bond" evidence="13">
    <location>
        <begin position="387"/>
        <end position="405"/>
    </location>
</feature>
<dbReference type="PRINTS" id="PR00261">
    <property type="entry name" value="LDLRECEPTOR"/>
</dbReference>
<dbReference type="InterPro" id="IPR027806">
    <property type="entry name" value="HARBI1_dom"/>
</dbReference>
<dbReference type="PROSITE" id="PS01209">
    <property type="entry name" value="LDLRA_1"/>
    <property type="match status" value="3"/>
</dbReference>
<dbReference type="SUPFAM" id="SSF48726">
    <property type="entry name" value="Immunoglobulin"/>
    <property type="match status" value="1"/>
</dbReference>
<dbReference type="PANTHER" id="PTHR24270:SF62">
    <property type="entry name" value="LOW-DENSITY LIPOPROTEIN RECEPTOR-RELATED PROTEIN 2"/>
    <property type="match status" value="1"/>
</dbReference>
<keyword evidence="9" id="KW-1133">Transmembrane helix</keyword>
<dbReference type="GO" id="GO:0016192">
    <property type="term" value="P:vesicle-mediated transport"/>
    <property type="evidence" value="ECO:0007669"/>
    <property type="project" value="UniProtKB-ARBA"/>
</dbReference>
<feature type="disulfide bond" evidence="13">
    <location>
        <begin position="340"/>
        <end position="352"/>
    </location>
</feature>
<evidence type="ECO:0000256" key="13">
    <source>
        <dbReference type="PROSITE-ProRule" id="PRU00124"/>
    </source>
</evidence>
<dbReference type="InterPro" id="IPR050685">
    <property type="entry name" value="LDLR"/>
</dbReference>
<sequence>MLGSRALVVTAAAVCAAALLSVAQASNRLDEASFPEDTESEITHWFQKSYDSTFDDEDLMAGGPSGDEYGSGENGSGTISVEPPASSSQSLLSTVYFRALVNFTHSIEYSPRLEDVNSESFQEVSEAVVDTLESEYLKIPGEQSVSVVFIKEIDGYSFVELDVGSEGNTNEEQIREVLFSVVASGSIASYRTSRKGFQFRRLGAVSPEIRPCTEEEFSCLNGECIAREFFCDRRPDCRDMSDELDCEEPEPPECAPQEFACDSGECVPRALRCNGNPDCGDASDEDGCDLERPLEPTSSPPSTARLPTTTSTITTRRAPVTAPLQVEVSKPQQFPGLRPCQKDEILCLNGQCIRRDYLCDGERDCPDGSDEQNCGTPSPCEPNEFRCRNGHCALTLWRCDGDNDCADGSDELDCPTKAPGDTCGPDQFVCLSSHTCIPASYQCDDEADCQDRSDEIGCIPPQVITPPEEFIQAAPGDTIRFTCVAVGVPTPLISWRLNWGHIPTSRRVSFASENGRGTLVIQDVKEADQGAYTCEAINARGMVFGIPDGVLSVTPGQGPCPERHFHIEETGQCLPCFCFGVAKSCRSTGRYRQQIHLRFDEHNNFKGVNVTTLDQPGTPPLASTQMHIDPSAQEFQLVDLSRRFLVHDSFWTLPKQFLGNKVLEHRFTRRSWNIDLPEATSSMDAAQRDAALWYVVQSGTLMMEYLRARGGASSAAASRRRTEWWDRTVLETWDDSEWLQNFRMCKATFLDLCARLSPALQRQKTRMRIPLSVEKRVAIALWKLATSVCYRDVGNQFGVGRSTAGSVVLEVCRAIQRVLMRSTVNVGNNLAEIVRGFEARGFPNCAGVVGTSHMPILCPPHQASEYVNTKGYYSMALQALVDHRGKFTHLSAGWPGKTHEAKIFNKSTLFTKGQEGTLFAPGAVEIDGVSIPRVILGGPAYPLLPWLMVPYADGLDETKEAFNATLRRCQEPLEEAFSRLKGRWRCLTGRNDCAVENLPRLISACCVLHNICEEKGEAYEDKWEAEARQLAATFEQPLQRPDTRIKPATRSEKVRDALCMYMAGKI</sequence>
<dbReference type="KEGG" id="tsr:106548174"/>
<evidence type="ECO:0000256" key="9">
    <source>
        <dbReference type="ARBA" id="ARBA00022989"/>
    </source>
</evidence>
<dbReference type="SMART" id="SM00409">
    <property type="entry name" value="IG"/>
    <property type="match status" value="1"/>
</dbReference>
<keyword evidence="8" id="KW-0677">Repeat</keyword>
<dbReference type="RefSeq" id="XP_013920981.1">
    <property type="nucleotide sequence ID" value="XM_014065506.1"/>
</dbReference>
<dbReference type="GO" id="GO:0012505">
    <property type="term" value="C:endomembrane system"/>
    <property type="evidence" value="ECO:0007669"/>
    <property type="project" value="UniProtKB-SubCell"/>
</dbReference>
<feature type="region of interest" description="Disordered" evidence="14">
    <location>
        <begin position="285"/>
        <end position="312"/>
    </location>
</feature>
<feature type="region of interest" description="Disordered" evidence="14">
    <location>
        <begin position="56"/>
        <end position="83"/>
    </location>
</feature>
<feature type="disulfide bond" evidence="13">
    <location>
        <begin position="273"/>
        <end position="288"/>
    </location>
</feature>
<feature type="disulfide bond" evidence="13">
    <location>
        <begin position="219"/>
        <end position="237"/>
    </location>
</feature>
<feature type="disulfide bond" evidence="13">
    <location>
        <begin position="212"/>
        <end position="224"/>
    </location>
</feature>
<dbReference type="GO" id="GO:0046872">
    <property type="term" value="F:metal ion binding"/>
    <property type="evidence" value="ECO:0007669"/>
    <property type="project" value="UniProtKB-KW"/>
</dbReference>
<dbReference type="InterPro" id="IPR013098">
    <property type="entry name" value="Ig_I-set"/>
</dbReference>
<organism evidence="18 19">
    <name type="scientific">Thamnophis sirtalis</name>
    <dbReference type="NCBI Taxonomy" id="35019"/>
    <lineage>
        <taxon>Eukaryota</taxon>
        <taxon>Metazoa</taxon>
        <taxon>Chordata</taxon>
        <taxon>Craniata</taxon>
        <taxon>Vertebrata</taxon>
        <taxon>Euteleostomi</taxon>
        <taxon>Lepidosauria</taxon>
        <taxon>Squamata</taxon>
        <taxon>Bifurcata</taxon>
        <taxon>Unidentata</taxon>
        <taxon>Episquamata</taxon>
        <taxon>Toxicofera</taxon>
        <taxon>Serpentes</taxon>
        <taxon>Colubroidea</taxon>
        <taxon>Colubridae</taxon>
        <taxon>Natricinae</taxon>
        <taxon>Thamnophis</taxon>
    </lineage>
</organism>
<evidence type="ECO:0000256" key="14">
    <source>
        <dbReference type="SAM" id="MobiDB-lite"/>
    </source>
</evidence>
<comment type="cofactor">
    <cofactor evidence="1">
        <name>a divalent metal cation</name>
        <dbReference type="ChEBI" id="CHEBI:60240"/>
    </cofactor>
</comment>
<keyword evidence="18" id="KW-1185">Reference proteome</keyword>
<dbReference type="GO" id="GO:0005886">
    <property type="term" value="C:plasma membrane"/>
    <property type="evidence" value="ECO:0007669"/>
    <property type="project" value="TreeGrafter"/>
</dbReference>
<dbReference type="SUPFAM" id="SSF57424">
    <property type="entry name" value="LDL receptor-like module"/>
    <property type="match status" value="5"/>
</dbReference>
<name>A0A6I9Y2V5_9SAUR</name>
<evidence type="ECO:0000313" key="19">
    <source>
        <dbReference type="RefSeq" id="XP_013920981.1"/>
    </source>
</evidence>
<keyword evidence="12" id="KW-0325">Glycoprotein</keyword>
<keyword evidence="11 13" id="KW-1015">Disulfide bond</keyword>
<dbReference type="PANTHER" id="PTHR24270">
    <property type="entry name" value="LOW-DENSITY LIPOPROTEIN RECEPTOR-RELATED"/>
    <property type="match status" value="1"/>
</dbReference>
<dbReference type="InterPro" id="IPR003599">
    <property type="entry name" value="Ig_sub"/>
</dbReference>
<proteinExistence type="predicted"/>
<evidence type="ECO:0000256" key="4">
    <source>
        <dbReference type="ARBA" id="ARBA00022536"/>
    </source>
</evidence>
<dbReference type="InterPro" id="IPR036179">
    <property type="entry name" value="Ig-like_dom_sf"/>
</dbReference>
<feature type="disulfide bond" evidence="13">
    <location>
        <begin position="231"/>
        <end position="246"/>
    </location>
</feature>
<dbReference type="PROSITE" id="PS50024">
    <property type="entry name" value="SEA"/>
    <property type="match status" value="1"/>
</dbReference>